<comment type="subunit">
    <text evidence="2">Component of the large ribosomal subunit.</text>
</comment>
<dbReference type="PANTHER" id="PTHR10722">
    <property type="entry name" value="60S RIBOSOMAL PROTEIN L19"/>
    <property type="match status" value="1"/>
</dbReference>
<evidence type="ECO:0000256" key="8">
    <source>
        <dbReference type="ARBA" id="ARBA00035324"/>
    </source>
</evidence>
<dbReference type="GO" id="GO:0003735">
    <property type="term" value="F:structural constituent of ribosome"/>
    <property type="evidence" value="ECO:0007669"/>
    <property type="project" value="InterPro"/>
</dbReference>
<keyword evidence="5" id="KW-0687">Ribonucleoprotein</keyword>
<dbReference type="InterPro" id="IPR057259">
    <property type="entry name" value="Ribosomal_L19e"/>
</dbReference>
<feature type="domain" description="Large ribosomal subunit protein eL19" evidence="10">
    <location>
        <begin position="40"/>
        <end position="120"/>
    </location>
</feature>
<dbReference type="InterPro" id="IPR035970">
    <property type="entry name" value="60S_ribosomal_eL19_sf"/>
</dbReference>
<dbReference type="InterPro" id="IPR000196">
    <property type="entry name" value="Ribosomal_eL19_dom"/>
</dbReference>
<feature type="region of interest" description="Disordered" evidence="9">
    <location>
        <begin position="152"/>
        <end position="179"/>
    </location>
</feature>
<dbReference type="InterPro" id="IPR039547">
    <property type="entry name" value="Ribosomal_eL19"/>
</dbReference>
<evidence type="ECO:0000256" key="5">
    <source>
        <dbReference type="ARBA" id="ARBA00023274"/>
    </source>
</evidence>
<dbReference type="Proteomes" id="UP001488838">
    <property type="component" value="Unassembled WGS sequence"/>
</dbReference>
<dbReference type="Gene3D" id="1.10.1200.240">
    <property type="match status" value="1"/>
</dbReference>
<evidence type="ECO:0000313" key="12">
    <source>
        <dbReference type="Proteomes" id="UP001488838"/>
    </source>
</evidence>
<gene>
    <name evidence="11" type="ORF">U0070_000742</name>
</gene>
<feature type="compositionally biased region" description="Basic residues" evidence="9">
    <location>
        <begin position="1"/>
        <end position="10"/>
    </location>
</feature>
<evidence type="ECO:0000256" key="9">
    <source>
        <dbReference type="SAM" id="MobiDB-lite"/>
    </source>
</evidence>
<feature type="non-terminal residue" evidence="11">
    <location>
        <position position="179"/>
    </location>
</feature>
<dbReference type="SMART" id="SM01416">
    <property type="entry name" value="Ribosomal_L19e"/>
    <property type="match status" value="1"/>
</dbReference>
<keyword evidence="3" id="KW-0164">Citrullination</keyword>
<feature type="compositionally biased region" description="Basic residues" evidence="9">
    <location>
        <begin position="106"/>
        <end position="123"/>
    </location>
</feature>
<dbReference type="GO" id="GO:0022625">
    <property type="term" value="C:cytosolic large ribosomal subunit"/>
    <property type="evidence" value="ECO:0007669"/>
    <property type="project" value="InterPro"/>
</dbReference>
<name>A0AAW0J6K0_MYOGA</name>
<dbReference type="Gene3D" id="1.10.1650.10">
    <property type="match status" value="1"/>
</dbReference>
<keyword evidence="12" id="KW-1185">Reference proteome</keyword>
<keyword evidence="4" id="KW-0689">Ribosomal protein</keyword>
<evidence type="ECO:0000256" key="4">
    <source>
        <dbReference type="ARBA" id="ARBA00022980"/>
    </source>
</evidence>
<feature type="region of interest" description="Disordered" evidence="9">
    <location>
        <begin position="106"/>
        <end position="134"/>
    </location>
</feature>
<comment type="function">
    <text evidence="6">Component of the large ribosomal subunit. The ribosome is a large ribonucleoprotein complex responsible for the synthesis of proteins in the cell.</text>
</comment>
<proteinExistence type="inferred from homology"/>
<evidence type="ECO:0000256" key="3">
    <source>
        <dbReference type="ARBA" id="ARBA00022934"/>
    </source>
</evidence>
<dbReference type="AlphaFoldDB" id="A0AAW0J6K0"/>
<dbReference type="EMBL" id="JBBHLL010000060">
    <property type="protein sequence ID" value="KAK7822178.1"/>
    <property type="molecule type" value="Genomic_DNA"/>
</dbReference>
<dbReference type="InterPro" id="IPR015972">
    <property type="entry name" value="Ribosomal_eL19_dom1"/>
</dbReference>
<dbReference type="GO" id="GO:0003723">
    <property type="term" value="F:RNA binding"/>
    <property type="evidence" value="ECO:0007669"/>
    <property type="project" value="InterPro"/>
</dbReference>
<reference evidence="11 12" key="1">
    <citation type="journal article" date="2023" name="bioRxiv">
        <title>Conserved and derived expression patterns and positive selection on dental genes reveal complex evolutionary context of ever-growing rodent molars.</title>
        <authorList>
            <person name="Calamari Z.T."/>
            <person name="Song A."/>
            <person name="Cohen E."/>
            <person name="Akter M."/>
            <person name="Roy R.D."/>
            <person name="Hallikas O."/>
            <person name="Christensen M.M."/>
            <person name="Li P."/>
            <person name="Marangoni P."/>
            <person name="Jernvall J."/>
            <person name="Klein O.D."/>
        </authorList>
    </citation>
    <scope>NUCLEOTIDE SEQUENCE [LARGE SCALE GENOMIC DNA]</scope>
    <source>
        <strain evidence="11">V071</strain>
    </source>
</reference>
<evidence type="ECO:0000256" key="1">
    <source>
        <dbReference type="ARBA" id="ARBA00011082"/>
    </source>
</evidence>
<evidence type="ECO:0000256" key="6">
    <source>
        <dbReference type="ARBA" id="ARBA00034092"/>
    </source>
</evidence>
<feature type="region of interest" description="Disordered" evidence="9">
    <location>
        <begin position="1"/>
        <end position="20"/>
    </location>
</feature>
<evidence type="ECO:0000256" key="7">
    <source>
        <dbReference type="ARBA" id="ARBA00035217"/>
    </source>
</evidence>
<evidence type="ECO:0000313" key="11">
    <source>
        <dbReference type="EMBL" id="KAK7822178.1"/>
    </source>
</evidence>
<dbReference type="GO" id="GO:0006412">
    <property type="term" value="P:translation"/>
    <property type="evidence" value="ECO:0007669"/>
    <property type="project" value="InterPro"/>
</dbReference>
<evidence type="ECO:0000259" key="10">
    <source>
        <dbReference type="SMART" id="SM01416"/>
    </source>
</evidence>
<accession>A0AAW0J6K0</accession>
<dbReference type="Pfam" id="PF01280">
    <property type="entry name" value="Ribosomal_L19e"/>
    <property type="match status" value="1"/>
</dbReference>
<comment type="caution">
    <text evidence="11">The sequence shown here is derived from an EMBL/GenBank/DDBJ whole genome shotgun (WGS) entry which is preliminary data.</text>
</comment>
<comment type="similarity">
    <text evidence="1">Belongs to the eukaryotic ribosomal protein eL19 family.</text>
</comment>
<organism evidence="11 12">
    <name type="scientific">Myodes glareolus</name>
    <name type="common">Bank vole</name>
    <name type="synonym">Clethrionomys glareolus</name>
    <dbReference type="NCBI Taxonomy" id="447135"/>
    <lineage>
        <taxon>Eukaryota</taxon>
        <taxon>Metazoa</taxon>
        <taxon>Chordata</taxon>
        <taxon>Craniata</taxon>
        <taxon>Vertebrata</taxon>
        <taxon>Euteleostomi</taxon>
        <taxon>Mammalia</taxon>
        <taxon>Eutheria</taxon>
        <taxon>Euarchontoglires</taxon>
        <taxon>Glires</taxon>
        <taxon>Rodentia</taxon>
        <taxon>Myomorpha</taxon>
        <taxon>Muroidea</taxon>
        <taxon>Cricetidae</taxon>
        <taxon>Arvicolinae</taxon>
        <taxon>Myodes</taxon>
    </lineage>
</organism>
<protein>
    <recommendedName>
        <fullName evidence="7">Large ribosomal subunit protein eL19</fullName>
    </recommendedName>
    <alternativeName>
        <fullName evidence="8">60S ribosomal protein L19</fullName>
    </alternativeName>
</protein>
<sequence length="179" mass="20906">MQRNHTKKKSVKENPLDGRNVMTDGHLDLHNHEYAQATEEACLSILHCGKKKVDPNETNEIANANSQQQIWKVIKDGLIIRSLRYREFMKTDRHVYHSVYLKVKGNVKKKPQKQTNKQTKKPKTNQANKQTKRHQQILMGHIGKKLLADQAEVRRSKTNEAREHQEALEEETKKLSFLH</sequence>
<dbReference type="SUPFAM" id="SSF48140">
    <property type="entry name" value="Ribosomal protein L19 (L19e)"/>
    <property type="match status" value="1"/>
</dbReference>
<evidence type="ECO:0000256" key="2">
    <source>
        <dbReference type="ARBA" id="ARBA00011133"/>
    </source>
</evidence>